<dbReference type="Proteomes" id="UP000694924">
    <property type="component" value="Unplaced"/>
</dbReference>
<protein>
    <submittedName>
        <fullName evidence="3">Uncharacterized protein LOC107074221 isoform X1</fullName>
    </submittedName>
</protein>
<feature type="region of interest" description="Disordered" evidence="1">
    <location>
        <begin position="658"/>
        <end position="694"/>
    </location>
</feature>
<reference evidence="3" key="1">
    <citation type="submission" date="2025-08" db="UniProtKB">
        <authorList>
            <consortium name="RefSeq"/>
        </authorList>
    </citation>
    <scope>IDENTIFICATION</scope>
    <source>
        <tissue evidence="3">Whole body</tissue>
    </source>
</reference>
<feature type="compositionally biased region" description="Basic residues" evidence="1">
    <location>
        <begin position="681"/>
        <end position="694"/>
    </location>
</feature>
<evidence type="ECO:0000256" key="1">
    <source>
        <dbReference type="SAM" id="MobiDB-lite"/>
    </source>
</evidence>
<gene>
    <name evidence="3" type="primary">LOC107074221</name>
</gene>
<dbReference type="SUPFAM" id="SSF50978">
    <property type="entry name" value="WD40 repeat-like"/>
    <property type="match status" value="1"/>
</dbReference>
<dbReference type="GeneID" id="107074221"/>
<evidence type="ECO:0000313" key="2">
    <source>
        <dbReference type="Proteomes" id="UP000694924"/>
    </source>
</evidence>
<organism evidence="2 3">
    <name type="scientific">Polistes dominula</name>
    <name type="common">European paper wasp</name>
    <name type="synonym">Vespa dominula</name>
    <dbReference type="NCBI Taxonomy" id="743375"/>
    <lineage>
        <taxon>Eukaryota</taxon>
        <taxon>Metazoa</taxon>
        <taxon>Ecdysozoa</taxon>
        <taxon>Arthropoda</taxon>
        <taxon>Hexapoda</taxon>
        <taxon>Insecta</taxon>
        <taxon>Pterygota</taxon>
        <taxon>Neoptera</taxon>
        <taxon>Endopterygota</taxon>
        <taxon>Hymenoptera</taxon>
        <taxon>Apocrita</taxon>
        <taxon>Aculeata</taxon>
        <taxon>Vespoidea</taxon>
        <taxon>Vespidae</taxon>
        <taxon>Polistinae</taxon>
        <taxon>Polistini</taxon>
        <taxon>Polistes</taxon>
    </lineage>
</organism>
<accession>A0ABM1JER6</accession>
<keyword evidence="2" id="KW-1185">Reference proteome</keyword>
<proteinExistence type="predicted"/>
<sequence length="694" mass="80207">MAERSDLISKTFQRAERYLQERLKSGYLQKYDHHMVPGYNLNTSFGTDDRDLNYIKQLYQKFPYEHDLPKPLLPPAKLPRTVLHEEDPTLEPVTVKSYMKSDINRILDYYEKHKNDFGPISKKGVKWFKNSDNLNSTVLPRYVAEIAELVELDPDPYLKGDYNWYYTGGSLTNVTYGDQTILIYPYVGELVASPLMPMENALWKPILQKSDKLNLDGTLYELRPNIIGDKCIILGRYKNHCILYKLILGENKVELYEFHKQTSTLPYVSGEVCPYSEDYFCTVDVNRTVSLWNVNKKKYVTSHKVVHSKVLDDCWGSIKYQLLDAHVLVFIDRCCLHYLDTRTPFDQPSLSLCPKQFLEQCESLSVEKASRHNSCRYIGTYHNLFLCDNRSPKKCVTQKWTHQFRSTPLLLSTINRNKEEILVLSSPLAAESSMILNTWTYESPHSYHLPKTLPSIKETLNDAQLQGLCLDPYMKNRLELCKAGSTLVTNQKGDVFFFVQTSIGDVFYQCITHEDILDKNSEIKVRAISALNAWEHALMTQDNPIAPLTMTSQCDMKHVYKSFKNRHLQLDQHEELDDTFDQSWRKSIEELNSYEDILAPELLAVWGISEQVSISLSATPHQKVLNWLEMNNDKAASSAPEETEYMGTPDNTQELISVSQNPNSRHLNDVDNTEEPFLPKVRTKSIKRRKKSAK</sequence>
<dbReference type="InterPro" id="IPR036322">
    <property type="entry name" value="WD40_repeat_dom_sf"/>
</dbReference>
<evidence type="ECO:0000313" key="3">
    <source>
        <dbReference type="RefSeq" id="XP_015190954.1"/>
    </source>
</evidence>
<dbReference type="RefSeq" id="XP_015190954.1">
    <property type="nucleotide sequence ID" value="XM_015335468.1"/>
</dbReference>
<name>A0ABM1JER6_POLDO</name>